<evidence type="ECO:0000313" key="2">
    <source>
        <dbReference type="Proteomes" id="UP001225134"/>
    </source>
</evidence>
<keyword evidence="2" id="KW-1185">Reference proteome</keyword>
<sequence>MNLQIKGFDFLINLENNINILVIENKKFYREIVNTLLNKLDIKNGNILLSNETELLEPHKNLFTFYDYYSFDINKYCLTKLYKKIRENTLEEYFDETNIIKHKIEEYIYKIIEDYGEYLEINGEIDIVSMLKSLDVKIKNYPEISIDKLIDYMCILSELFNIDNFCFINLKDIFSEEELIEFYKYIRYNDFKVVLVENKKSKILKTENTFVIDEDLCEIY</sequence>
<dbReference type="NCBIfam" id="TIGR01866">
    <property type="entry name" value="cas_Csn2"/>
    <property type="match status" value="1"/>
</dbReference>
<protein>
    <submittedName>
        <fullName evidence="1">Type II-A CRISPR-associated protein Csn2</fullName>
    </submittedName>
</protein>
<name>A0ABT7HJB5_9FUSO</name>
<organism evidence="1 2">
    <name type="scientific">Sneathia sanguinegens</name>
    <dbReference type="NCBI Taxonomy" id="40543"/>
    <lineage>
        <taxon>Bacteria</taxon>
        <taxon>Fusobacteriati</taxon>
        <taxon>Fusobacteriota</taxon>
        <taxon>Fusobacteriia</taxon>
        <taxon>Fusobacteriales</taxon>
        <taxon>Leptotrichiaceae</taxon>
        <taxon>Sneathia</taxon>
    </lineage>
</organism>
<dbReference type="Gene3D" id="3.40.50.11940">
    <property type="match status" value="2"/>
</dbReference>
<dbReference type="Proteomes" id="UP001225134">
    <property type="component" value="Unassembled WGS sequence"/>
</dbReference>
<proteinExistence type="predicted"/>
<comment type="caution">
    <text evidence="1">The sequence shown here is derived from an EMBL/GenBank/DDBJ whole genome shotgun (WGS) entry which is preliminary data.</text>
</comment>
<dbReference type="EMBL" id="JASSPP010000004">
    <property type="protein sequence ID" value="MDK9580611.1"/>
    <property type="molecule type" value="Genomic_DNA"/>
</dbReference>
<dbReference type="InterPro" id="IPR010146">
    <property type="entry name" value="CRISPR-assoc_prot_Csn2-typ"/>
</dbReference>
<dbReference type="Pfam" id="PF09711">
    <property type="entry name" value="Cas_Csn2"/>
    <property type="match status" value="1"/>
</dbReference>
<accession>A0ABT7HJB5</accession>
<reference evidence="1 2" key="1">
    <citation type="submission" date="2023-06" db="EMBL/GenBank/DDBJ databases">
        <title>Antibody response to the Sneathia vaginalis cytopathogenic toxin A during pregnancy.</title>
        <authorList>
            <person name="Mccoy Z.T."/>
            <person name="Serrano M.G."/>
            <person name="Spaine K."/>
            <person name="Edwards D.J."/>
            <person name="Buck G.A."/>
            <person name="Jefferson K."/>
        </authorList>
    </citation>
    <scope>NUCLEOTIDE SEQUENCE [LARGE SCALE GENOMIC DNA]</scope>
    <source>
        <strain evidence="1 2">CCUG 42621</strain>
    </source>
</reference>
<dbReference type="InterPro" id="IPR038600">
    <property type="entry name" value="Csn2_sf"/>
</dbReference>
<evidence type="ECO:0000313" key="1">
    <source>
        <dbReference type="EMBL" id="MDK9580611.1"/>
    </source>
</evidence>
<gene>
    <name evidence="1" type="primary">csn2</name>
    <name evidence="1" type="ORF">QQA45_03665</name>
</gene>
<dbReference type="RefSeq" id="WP_285152907.1">
    <property type="nucleotide sequence ID" value="NZ_JASSPP010000004.1"/>
</dbReference>